<evidence type="ECO:0000313" key="3">
    <source>
        <dbReference type="Proteomes" id="UP000307541"/>
    </source>
</evidence>
<comment type="caution">
    <text evidence="2">The sequence shown here is derived from an EMBL/GenBank/DDBJ whole genome shotgun (WGS) entry which is preliminary data.</text>
</comment>
<feature type="region of interest" description="Disordered" evidence="1">
    <location>
        <begin position="1"/>
        <end position="21"/>
    </location>
</feature>
<dbReference type="AlphaFoldDB" id="A0A4T2A2P7"/>
<dbReference type="OrthoDB" id="6986732at2"/>
<dbReference type="InterPro" id="IPR045646">
    <property type="entry name" value="DUF6402"/>
</dbReference>
<evidence type="ECO:0000256" key="1">
    <source>
        <dbReference type="SAM" id="MobiDB-lite"/>
    </source>
</evidence>
<proteinExistence type="predicted"/>
<feature type="compositionally biased region" description="Polar residues" evidence="1">
    <location>
        <begin position="8"/>
        <end position="21"/>
    </location>
</feature>
<dbReference type="Pfam" id="PF19940">
    <property type="entry name" value="DUF6402"/>
    <property type="match status" value="1"/>
</dbReference>
<keyword evidence="3" id="KW-1185">Reference proteome</keyword>
<evidence type="ECO:0000313" key="2">
    <source>
        <dbReference type="EMBL" id="TIH10379.1"/>
    </source>
</evidence>
<name>A0A4T2A2P7_9PSED</name>
<sequence>MSDIVLKSTLTPSSQNPQGTASQVRLFKITDIPAAMDKMGWQVSAKLMRHWFQGNPWGTPSGGMAELVKSHKQMPPAQYMEETIVTYQWLMAFPRVVRVRNELRAAWNNAKATELIRRNILREFGQHSGGCFPLSFNGQGSKAEAFGYANSRAVTFDTLGDELNDLRGALANFNLRVTVEGTVNAFPDKVTFIADRIGFYVEDAYDFNDESLLSQPLGYWNFDGIADGLTDSLSNNANIDYEKAKVVATAPFTGDDVEQRFKDLESKRYFLISNSHFVKYRSMHKKGGDFVVYSDIGYETITPVTFEFKK</sequence>
<reference evidence="2 3" key="1">
    <citation type="submission" date="2018-10" db="EMBL/GenBank/DDBJ databases">
        <title>Pseudomonas leptonychotis sp. nov., isolated from Weddell seals in Antarctica.</title>
        <authorList>
            <person name="Novakova D."/>
            <person name="Svec P."/>
            <person name="Kralova S."/>
            <person name="Kristofova L."/>
            <person name="Zeman M."/>
            <person name="Pantucek R."/>
            <person name="Maslanova I."/>
            <person name="Sedlacek I."/>
        </authorList>
    </citation>
    <scope>NUCLEOTIDE SEQUENCE [LARGE SCALE GENOMIC DNA]</scope>
    <source>
        <strain evidence="2 3">CCM 8849</strain>
    </source>
</reference>
<accession>A0A4T2A2P7</accession>
<dbReference type="Proteomes" id="UP000307541">
    <property type="component" value="Unassembled WGS sequence"/>
</dbReference>
<dbReference type="EMBL" id="RFLV01000001">
    <property type="protein sequence ID" value="TIH10379.1"/>
    <property type="molecule type" value="Genomic_DNA"/>
</dbReference>
<gene>
    <name evidence="2" type="ORF">D8779_06735</name>
</gene>
<protein>
    <submittedName>
        <fullName evidence="2">Uncharacterized protein</fullName>
    </submittedName>
</protein>
<organism evidence="2 3">
    <name type="scientific">Pseudomonas leptonychotis</name>
    <dbReference type="NCBI Taxonomy" id="2448482"/>
    <lineage>
        <taxon>Bacteria</taxon>
        <taxon>Pseudomonadati</taxon>
        <taxon>Pseudomonadota</taxon>
        <taxon>Gammaproteobacteria</taxon>
        <taxon>Pseudomonadales</taxon>
        <taxon>Pseudomonadaceae</taxon>
        <taxon>Pseudomonas</taxon>
    </lineage>
</organism>
<dbReference type="RefSeq" id="WP_136663663.1">
    <property type="nucleotide sequence ID" value="NZ_RFLV01000001.1"/>
</dbReference>